<name>A0A2R7YX89_9ACTN</name>
<evidence type="ECO:0000313" key="2">
    <source>
        <dbReference type="EMBL" id="PUA80941.1"/>
    </source>
</evidence>
<keyword evidence="3" id="KW-1185">Reference proteome</keyword>
<dbReference type="Proteomes" id="UP000244867">
    <property type="component" value="Unassembled WGS sequence"/>
</dbReference>
<protein>
    <recommendedName>
        <fullName evidence="4">Transglycosylase SLT domain-containing protein</fullName>
    </recommendedName>
</protein>
<evidence type="ECO:0000256" key="1">
    <source>
        <dbReference type="SAM" id="MobiDB-lite"/>
    </source>
</evidence>
<dbReference type="EMBL" id="PYXZ01000004">
    <property type="protein sequence ID" value="PUA80941.1"/>
    <property type="molecule type" value="Genomic_DNA"/>
</dbReference>
<feature type="region of interest" description="Disordered" evidence="1">
    <location>
        <begin position="355"/>
        <end position="374"/>
    </location>
</feature>
<sequence>MAFMGADTDALRDAGQECQEGKEKTDQVIAYLRMLIMALRAASFFTGGASAAYAEYLETTVVPWLQRISQALGLMAQVLMSNADDQDGVSDSGSQITGGGTALSYSTPGGSMPSTPIGVWEGSLVPAATPPGATSDTGSSFSSLGSLPAAGGTPGAVITVDAGSPTATATPLREGGAPTIGTGSALGTPGSTGSWATSDHVGSATQGALGQTGSWDGGAATIGGGSLDHGATGATGSGAGASGGASGGASSGGGSGSSPLGSSSIGSPLGSTGSTGDDTSGAGLSSYANGNLAGLGGGTPDSGTGSSSLGAPSSTGTTESGSGSYGAVAGVAGGAAALGLGGAALAGRNGSATDKRIDELGTQNGRGSRGTGVSELQQKLTEAGYDTKGSDGVWGRNTQAAYDAYRKDHPLPIQHGSGYTSPSGFDYSSITGVRGNANVTPQFLREVEGVAQRIGARPEHLMAVMSFETGGQFGADTPTKAKGGTAVGLIQFTPVARDQVGATRDQLMAMTPTQQLAYVEKYFEPRRGPQLGSIAGLYSAVLGGTASNDLDRVQIAGPGRAYDMNSGLDTNNDNKITVREGAARIERALQGR</sequence>
<gene>
    <name evidence="2" type="ORF">C7S10_11115</name>
</gene>
<dbReference type="InterPro" id="IPR036366">
    <property type="entry name" value="PGBDSf"/>
</dbReference>
<dbReference type="SUPFAM" id="SSF53955">
    <property type="entry name" value="Lysozyme-like"/>
    <property type="match status" value="1"/>
</dbReference>
<dbReference type="Gene3D" id="1.10.101.10">
    <property type="entry name" value="PGBD-like superfamily/PGBD"/>
    <property type="match status" value="1"/>
</dbReference>
<feature type="compositionally biased region" description="Low complexity" evidence="1">
    <location>
        <begin position="132"/>
        <end position="151"/>
    </location>
</feature>
<accession>A0A2R7YX89</accession>
<comment type="caution">
    <text evidence="2">The sequence shown here is derived from an EMBL/GenBank/DDBJ whole genome shotgun (WGS) entry which is preliminary data.</text>
</comment>
<organism evidence="2 3">
    <name type="scientific">Nocardioides currus</name>
    <dbReference type="NCBI Taxonomy" id="2133958"/>
    <lineage>
        <taxon>Bacteria</taxon>
        <taxon>Bacillati</taxon>
        <taxon>Actinomycetota</taxon>
        <taxon>Actinomycetes</taxon>
        <taxon>Propionibacteriales</taxon>
        <taxon>Nocardioidaceae</taxon>
        <taxon>Nocardioides</taxon>
    </lineage>
</organism>
<dbReference type="InterPro" id="IPR023346">
    <property type="entry name" value="Lysozyme-like_dom_sf"/>
</dbReference>
<reference evidence="2 3" key="1">
    <citation type="submission" date="2018-03" db="EMBL/GenBank/DDBJ databases">
        <authorList>
            <person name="Keele B.F."/>
        </authorList>
    </citation>
    <scope>NUCLEOTIDE SEQUENCE [LARGE SCALE GENOMIC DNA]</scope>
    <source>
        <strain evidence="2 3">IB-3</strain>
    </source>
</reference>
<evidence type="ECO:0000313" key="3">
    <source>
        <dbReference type="Proteomes" id="UP000244867"/>
    </source>
</evidence>
<feature type="compositionally biased region" description="Low complexity" evidence="1">
    <location>
        <begin position="257"/>
        <end position="292"/>
    </location>
</feature>
<feature type="region of interest" description="Disordered" evidence="1">
    <location>
        <begin position="85"/>
        <end position="110"/>
    </location>
</feature>
<dbReference type="SUPFAM" id="SSF47090">
    <property type="entry name" value="PGBD-like"/>
    <property type="match status" value="1"/>
</dbReference>
<dbReference type="AlphaFoldDB" id="A0A2R7YX89"/>
<feature type="compositionally biased region" description="Gly residues" evidence="1">
    <location>
        <begin position="220"/>
        <end position="256"/>
    </location>
</feature>
<dbReference type="InterPro" id="IPR036365">
    <property type="entry name" value="PGBD-like_sf"/>
</dbReference>
<proteinExistence type="predicted"/>
<feature type="compositionally biased region" description="Polar residues" evidence="1">
    <location>
        <begin position="203"/>
        <end position="214"/>
    </location>
</feature>
<feature type="region of interest" description="Disordered" evidence="1">
    <location>
        <begin position="127"/>
        <end position="323"/>
    </location>
</feature>
<evidence type="ECO:0008006" key="4">
    <source>
        <dbReference type="Google" id="ProtNLM"/>
    </source>
</evidence>
<feature type="compositionally biased region" description="Low complexity" evidence="1">
    <location>
        <begin position="301"/>
        <end position="323"/>
    </location>
</feature>